<dbReference type="Proteomes" id="UP000008141">
    <property type="component" value="Unassembled WGS sequence"/>
</dbReference>
<reference evidence="2 3" key="1">
    <citation type="journal article" date="2010" name="Plant Cell">
        <title>The Chlorella variabilis NC64A genome reveals adaptation to photosymbiosis, coevolution with viruses, and cryptic sex.</title>
        <authorList>
            <person name="Blanc G."/>
            <person name="Duncan G."/>
            <person name="Agarkova I."/>
            <person name="Borodovsky M."/>
            <person name="Gurnon J."/>
            <person name="Kuo A."/>
            <person name="Lindquist E."/>
            <person name="Lucas S."/>
            <person name="Pangilinan J."/>
            <person name="Polle J."/>
            <person name="Salamov A."/>
            <person name="Terry A."/>
            <person name="Yamada T."/>
            <person name="Dunigan D.D."/>
            <person name="Grigoriev I.V."/>
            <person name="Claverie J.M."/>
            <person name="Van Etten J.L."/>
        </authorList>
    </citation>
    <scope>NUCLEOTIDE SEQUENCE [LARGE SCALE GENOMIC DNA]</scope>
    <source>
        <strain evidence="2 3">NC64A</strain>
    </source>
</reference>
<evidence type="ECO:0000313" key="2">
    <source>
        <dbReference type="EMBL" id="EFN55332.1"/>
    </source>
</evidence>
<dbReference type="InterPro" id="IPR036514">
    <property type="entry name" value="SGNH_hydro_sf"/>
</dbReference>
<dbReference type="CDD" id="cd00229">
    <property type="entry name" value="SGNH_hydrolase"/>
    <property type="match status" value="1"/>
</dbReference>
<sequence length="558" mass="60571">MEQVPASVDAKLQPVPGLREWPAAAPAAAAAALAEPDSTAAATAAAAQVAVAAAALEPGAPATVLAASGQSRAGEPPVRHLHTPWEPLLTRDEVRRGLAYYGSGRRMQRVAAKLLAGRPIKVFTLGGSVTKGSGSSSPAGSYASRLFQLINSTFPHSGHTFVNKGVGATSSGIFTACVEKMVEPEVDLVVLEFSINEHPEAPYTDRQRMGYEQLIRKLLRMPGRPALIQLHYYAWWRSEGDGVEQGLFYFPQAEAQLTVFSQYYDVPSVSMRSAIYPLMQAGVDKLTGLNGKQINNKAPSGYEIPFAEGAEKQFYLYADRTHPNDQGHQVIAELLGSVLAKAVDEEQGDNCQFSGGWADSHAAPRLRGLPPPMIPGNADVPTSLCAMQEDFKELAVASAGFEYKPERPQEETFVGQKWGWTSQEPGAMVELLFDSRSDDAVNATRFKRSDPWASVYLSHLKSYEGMGTAQVACVSGCQCKKTVLDGTWEQQATLMQIHRFPVTQHAQCRVRVTVRKQGGAVKQAGHKVTLMALMVSHYPLRLDQNDKQAEQVAEKFGT</sequence>
<dbReference type="GeneID" id="17354760"/>
<gene>
    <name evidence="2" type="ORF">CHLNCDRAFT_134328</name>
</gene>
<dbReference type="eggNOG" id="ENOG502S0MI">
    <property type="taxonomic scope" value="Eukaryota"/>
</dbReference>
<protein>
    <recommendedName>
        <fullName evidence="1">SGNH hydrolase-type esterase domain-containing protein</fullName>
    </recommendedName>
</protein>
<dbReference type="Pfam" id="PF13472">
    <property type="entry name" value="Lipase_GDSL_2"/>
    <property type="match status" value="1"/>
</dbReference>
<dbReference type="EMBL" id="GL433845">
    <property type="protein sequence ID" value="EFN55332.1"/>
    <property type="molecule type" value="Genomic_DNA"/>
</dbReference>
<keyword evidence="3" id="KW-1185">Reference proteome</keyword>
<evidence type="ECO:0000313" key="3">
    <source>
        <dbReference type="Proteomes" id="UP000008141"/>
    </source>
</evidence>
<dbReference type="OrthoDB" id="544608at2759"/>
<name>E1ZFS5_CHLVA</name>
<dbReference type="PANTHER" id="PTHR34407">
    <property type="entry name" value="EXPRESSED PROTEIN"/>
    <property type="match status" value="1"/>
</dbReference>
<dbReference type="InterPro" id="IPR013830">
    <property type="entry name" value="SGNH_hydro"/>
</dbReference>
<feature type="domain" description="SGNH hydrolase-type esterase" evidence="1">
    <location>
        <begin position="125"/>
        <end position="330"/>
    </location>
</feature>
<dbReference type="Gene3D" id="3.40.50.1110">
    <property type="entry name" value="SGNH hydrolase"/>
    <property type="match status" value="1"/>
</dbReference>
<dbReference type="PANTHER" id="PTHR34407:SF1">
    <property type="entry name" value="SGNH HYDROLASE-TYPE ESTERASE DOMAIN-CONTAINING PROTEIN"/>
    <property type="match status" value="1"/>
</dbReference>
<dbReference type="InParanoid" id="E1ZFS5"/>
<dbReference type="STRING" id="554065.E1ZFS5"/>
<organism evidence="3">
    <name type="scientific">Chlorella variabilis</name>
    <name type="common">Green alga</name>
    <dbReference type="NCBI Taxonomy" id="554065"/>
    <lineage>
        <taxon>Eukaryota</taxon>
        <taxon>Viridiplantae</taxon>
        <taxon>Chlorophyta</taxon>
        <taxon>core chlorophytes</taxon>
        <taxon>Trebouxiophyceae</taxon>
        <taxon>Chlorellales</taxon>
        <taxon>Chlorellaceae</taxon>
        <taxon>Chlorella clade</taxon>
        <taxon>Chlorella</taxon>
    </lineage>
</organism>
<accession>E1ZFS5</accession>
<dbReference type="KEGG" id="cvr:CHLNCDRAFT_134328"/>
<evidence type="ECO:0000259" key="1">
    <source>
        <dbReference type="Pfam" id="PF13472"/>
    </source>
</evidence>
<dbReference type="SUPFAM" id="SSF52266">
    <property type="entry name" value="SGNH hydrolase"/>
    <property type="match status" value="1"/>
</dbReference>
<proteinExistence type="predicted"/>
<dbReference type="RefSeq" id="XP_005847434.1">
    <property type="nucleotide sequence ID" value="XM_005847372.1"/>
</dbReference>
<dbReference type="AlphaFoldDB" id="E1ZFS5"/>